<dbReference type="EMBL" id="UOEY01000080">
    <property type="protein sequence ID" value="VAW39604.1"/>
    <property type="molecule type" value="Genomic_DNA"/>
</dbReference>
<dbReference type="GO" id="GO:0000160">
    <property type="term" value="P:phosphorelay signal transduction system"/>
    <property type="evidence" value="ECO:0007669"/>
    <property type="project" value="InterPro"/>
</dbReference>
<sequence>MRPSEYRQIIRDHLKSAYLLSDEKIDALLPGFLETLRSHLEDLENVLNGGDMKTRNRRAGHTIKGALLNLGLKDLAAIALAIEKSCLDRQGRAEHAILVGKLKAEIEKII</sequence>
<feature type="domain" description="HPt" evidence="1">
    <location>
        <begin position="21"/>
        <end position="110"/>
    </location>
</feature>
<dbReference type="CDD" id="cd00088">
    <property type="entry name" value="HPT"/>
    <property type="match status" value="1"/>
</dbReference>
<dbReference type="SUPFAM" id="SSF47226">
    <property type="entry name" value="Histidine-containing phosphotransfer domain, HPT domain"/>
    <property type="match status" value="1"/>
</dbReference>
<reference evidence="2" key="1">
    <citation type="submission" date="2018-06" db="EMBL/GenBank/DDBJ databases">
        <authorList>
            <person name="Zhirakovskaya E."/>
        </authorList>
    </citation>
    <scope>NUCLEOTIDE SEQUENCE</scope>
</reference>
<gene>
    <name evidence="2" type="ORF">MNBD_DELTA04-657</name>
</gene>
<dbReference type="InterPro" id="IPR036641">
    <property type="entry name" value="HPT_dom_sf"/>
</dbReference>
<proteinExistence type="predicted"/>
<name>A0A3B0W7F0_9ZZZZ</name>
<accession>A0A3B0W7F0</accession>
<dbReference type="PROSITE" id="PS50894">
    <property type="entry name" value="HPT"/>
    <property type="match status" value="1"/>
</dbReference>
<protein>
    <recommendedName>
        <fullName evidence="1">HPt domain-containing protein</fullName>
    </recommendedName>
</protein>
<dbReference type="InterPro" id="IPR008207">
    <property type="entry name" value="Sig_transdc_His_kin_Hpt_dom"/>
</dbReference>
<organism evidence="2">
    <name type="scientific">hydrothermal vent metagenome</name>
    <dbReference type="NCBI Taxonomy" id="652676"/>
    <lineage>
        <taxon>unclassified sequences</taxon>
        <taxon>metagenomes</taxon>
        <taxon>ecological metagenomes</taxon>
    </lineage>
</organism>
<dbReference type="Gene3D" id="1.20.120.160">
    <property type="entry name" value="HPT domain"/>
    <property type="match status" value="1"/>
</dbReference>
<dbReference type="Pfam" id="PF01627">
    <property type="entry name" value="Hpt"/>
    <property type="match status" value="1"/>
</dbReference>
<evidence type="ECO:0000313" key="2">
    <source>
        <dbReference type="EMBL" id="VAW39604.1"/>
    </source>
</evidence>
<dbReference type="AlphaFoldDB" id="A0A3B0W7F0"/>
<evidence type="ECO:0000259" key="1">
    <source>
        <dbReference type="PROSITE" id="PS50894"/>
    </source>
</evidence>